<evidence type="ECO:0000256" key="2">
    <source>
        <dbReference type="HAMAP-Rule" id="MF_00984"/>
    </source>
</evidence>
<dbReference type="RefSeq" id="WP_163962250.1">
    <property type="nucleotide sequence ID" value="NZ_JAAGNX010000001.1"/>
</dbReference>
<dbReference type="InterPro" id="IPR000424">
    <property type="entry name" value="Primosome_PriB/ssb"/>
</dbReference>
<dbReference type="SUPFAM" id="SSF50249">
    <property type="entry name" value="Nucleic acid-binding proteins"/>
    <property type="match status" value="1"/>
</dbReference>
<keyword evidence="2" id="KW-0235">DNA replication</keyword>
<gene>
    <name evidence="5" type="primary">ssb</name>
    <name evidence="5" type="ORF">G0Q06_02800</name>
</gene>
<dbReference type="GO" id="GO:0006281">
    <property type="term" value="P:DNA repair"/>
    <property type="evidence" value="ECO:0007669"/>
    <property type="project" value="UniProtKB-UniRule"/>
</dbReference>
<name>A0A6B2LZK3_9BACT</name>
<evidence type="ECO:0000256" key="4">
    <source>
        <dbReference type="SAM" id="MobiDB-lite"/>
    </source>
</evidence>
<accession>A0A6B2LZK3</accession>
<feature type="compositionally biased region" description="Basic and acidic residues" evidence="4">
    <location>
        <begin position="132"/>
        <end position="142"/>
    </location>
</feature>
<dbReference type="GO" id="GO:0006310">
    <property type="term" value="P:DNA recombination"/>
    <property type="evidence" value="ECO:0007669"/>
    <property type="project" value="UniProtKB-UniRule"/>
</dbReference>
<evidence type="ECO:0000256" key="3">
    <source>
        <dbReference type="PIRNR" id="PIRNR002070"/>
    </source>
</evidence>
<dbReference type="PANTHER" id="PTHR10302:SF27">
    <property type="entry name" value="SINGLE-STRANDED DNA-BINDING PROTEIN"/>
    <property type="match status" value="1"/>
</dbReference>
<protein>
    <recommendedName>
        <fullName evidence="2 3">Single-stranded DNA-binding protein</fullName>
        <shortName evidence="2">SSB</shortName>
    </recommendedName>
</protein>
<evidence type="ECO:0000256" key="1">
    <source>
        <dbReference type="ARBA" id="ARBA00023125"/>
    </source>
</evidence>
<reference evidence="5 6" key="1">
    <citation type="submission" date="2020-02" db="EMBL/GenBank/DDBJ databases">
        <title>Albibacoteraceae fam. nov., the first described family within the subdivision 4 Verrucomicrobia.</title>
        <authorList>
            <person name="Xi F."/>
        </authorList>
    </citation>
    <scope>NUCLEOTIDE SEQUENCE [LARGE SCALE GENOMIC DNA]</scope>
    <source>
        <strain evidence="5 6">CK1056</strain>
    </source>
</reference>
<dbReference type="NCBIfam" id="TIGR00621">
    <property type="entry name" value="ssb"/>
    <property type="match status" value="1"/>
</dbReference>
<dbReference type="PIRSF" id="PIRSF002070">
    <property type="entry name" value="SSB"/>
    <property type="match status" value="1"/>
</dbReference>
<dbReference type="CDD" id="cd04496">
    <property type="entry name" value="SSB_OBF"/>
    <property type="match status" value="1"/>
</dbReference>
<feature type="region of interest" description="Disordered" evidence="4">
    <location>
        <begin position="108"/>
        <end position="142"/>
    </location>
</feature>
<keyword evidence="2" id="KW-0227">DNA damage</keyword>
<feature type="short sequence motif" description="Important for interaction with partner proteins" evidence="2">
    <location>
        <begin position="137"/>
        <end position="142"/>
    </location>
</feature>
<dbReference type="PANTHER" id="PTHR10302">
    <property type="entry name" value="SINGLE-STRANDED DNA-BINDING PROTEIN"/>
    <property type="match status" value="1"/>
</dbReference>
<proteinExistence type="inferred from homology"/>
<dbReference type="GO" id="GO:0009295">
    <property type="term" value="C:nucleoid"/>
    <property type="evidence" value="ECO:0007669"/>
    <property type="project" value="TreeGrafter"/>
</dbReference>
<dbReference type="InterPro" id="IPR012340">
    <property type="entry name" value="NA-bd_OB-fold"/>
</dbReference>
<comment type="caution">
    <text evidence="5">The sequence shown here is derived from an EMBL/GenBank/DDBJ whole genome shotgun (WGS) entry which is preliminary data.</text>
</comment>
<dbReference type="EMBL" id="JAAGNX010000001">
    <property type="protein sequence ID" value="NDV61374.1"/>
    <property type="molecule type" value="Genomic_DNA"/>
</dbReference>
<comment type="function">
    <text evidence="2">Plays an important role in DNA replication, recombination and repair. Binds to ssDNA and to an array of partner proteins to recruit them to their sites of action during DNA metabolism.</text>
</comment>
<evidence type="ECO:0000313" key="5">
    <source>
        <dbReference type="EMBL" id="NDV61374.1"/>
    </source>
</evidence>
<keyword evidence="1 2" id="KW-0238">DNA-binding</keyword>
<dbReference type="AlphaFoldDB" id="A0A6B2LZK3"/>
<dbReference type="Gene3D" id="2.40.50.140">
    <property type="entry name" value="Nucleic acid-binding proteins"/>
    <property type="match status" value="1"/>
</dbReference>
<comment type="subunit">
    <text evidence="2">Homotetramer.</text>
</comment>
<keyword evidence="6" id="KW-1185">Reference proteome</keyword>
<dbReference type="Pfam" id="PF00436">
    <property type="entry name" value="SSB"/>
    <property type="match status" value="1"/>
</dbReference>
<dbReference type="PROSITE" id="PS50935">
    <property type="entry name" value="SSB"/>
    <property type="match status" value="1"/>
</dbReference>
<dbReference type="Proteomes" id="UP000478417">
    <property type="component" value="Unassembled WGS sequence"/>
</dbReference>
<dbReference type="GO" id="GO:0003697">
    <property type="term" value="F:single-stranded DNA binding"/>
    <property type="evidence" value="ECO:0007669"/>
    <property type="project" value="UniProtKB-UniRule"/>
</dbReference>
<keyword evidence="2" id="KW-0234">DNA repair</keyword>
<comment type="caution">
    <text evidence="2">Lacks conserved residue(s) required for the propagation of feature annotation.</text>
</comment>
<keyword evidence="2" id="KW-0233">DNA recombination</keyword>
<sequence>MASFNKVILMGNLTRDPEVRTTPSGLKIAKFGLAVNRKYRTRDNELKEETTFVDIDAFGTQAETLERYCEKGSPLLVEGRLRLDQWQTSNGENRSKLSVVLENFQLMGGRSAAPESKSSEATAPKPQPSKDNTLKGDDDIPF</sequence>
<dbReference type="InterPro" id="IPR011344">
    <property type="entry name" value="ssDNA-bd"/>
</dbReference>
<evidence type="ECO:0000313" key="6">
    <source>
        <dbReference type="Proteomes" id="UP000478417"/>
    </source>
</evidence>
<organism evidence="5 6">
    <name type="scientific">Oceanipulchritudo coccoides</name>
    <dbReference type="NCBI Taxonomy" id="2706888"/>
    <lineage>
        <taxon>Bacteria</taxon>
        <taxon>Pseudomonadati</taxon>
        <taxon>Verrucomicrobiota</taxon>
        <taxon>Opitutia</taxon>
        <taxon>Puniceicoccales</taxon>
        <taxon>Oceanipulchritudinaceae</taxon>
        <taxon>Oceanipulchritudo</taxon>
    </lineage>
</organism>
<dbReference type="HAMAP" id="MF_00984">
    <property type="entry name" value="SSB"/>
    <property type="match status" value="1"/>
</dbReference>
<dbReference type="GO" id="GO:0006260">
    <property type="term" value="P:DNA replication"/>
    <property type="evidence" value="ECO:0007669"/>
    <property type="project" value="UniProtKB-UniRule"/>
</dbReference>